<evidence type="ECO:0000313" key="2">
    <source>
        <dbReference type="EMBL" id="SEM17977.1"/>
    </source>
</evidence>
<dbReference type="Pfam" id="PF07666">
    <property type="entry name" value="MpPF26"/>
    <property type="match status" value="1"/>
</dbReference>
<name>A0A1H7WAM3_9FLAO</name>
<keyword evidence="1" id="KW-1133">Transmembrane helix</keyword>
<dbReference type="InterPro" id="IPR011655">
    <property type="entry name" value="MpPF26"/>
</dbReference>
<reference evidence="3" key="1">
    <citation type="submission" date="2016-10" db="EMBL/GenBank/DDBJ databases">
        <authorList>
            <person name="Varghese N."/>
            <person name="Submissions S."/>
        </authorList>
    </citation>
    <scope>NUCLEOTIDE SEQUENCE [LARGE SCALE GENOMIC DNA]</scope>
    <source>
        <strain evidence="3">DSM 16471</strain>
    </source>
</reference>
<feature type="transmembrane region" description="Helical" evidence="1">
    <location>
        <begin position="12"/>
        <end position="41"/>
    </location>
</feature>
<dbReference type="EMBL" id="FNZN01000011">
    <property type="protein sequence ID" value="SEM17977.1"/>
    <property type="molecule type" value="Genomic_DNA"/>
</dbReference>
<keyword evidence="3" id="KW-1185">Reference proteome</keyword>
<evidence type="ECO:0008006" key="4">
    <source>
        <dbReference type="Google" id="ProtNLM"/>
    </source>
</evidence>
<evidence type="ECO:0000256" key="1">
    <source>
        <dbReference type="SAM" id="Phobius"/>
    </source>
</evidence>
<keyword evidence="1" id="KW-0812">Transmembrane</keyword>
<dbReference type="AlphaFoldDB" id="A0A1H7WAM3"/>
<dbReference type="OrthoDB" id="1099888at2"/>
<accession>A0A1H7WAM3</accession>
<dbReference type="STRING" id="228957.SAMN04488008_11113"/>
<dbReference type="NCBIfam" id="NF040945">
    <property type="entry name" value="CCC_membrane"/>
    <property type="match status" value="1"/>
</dbReference>
<gene>
    <name evidence="2" type="ORF">SAMN04488008_11113</name>
</gene>
<proteinExistence type="predicted"/>
<feature type="transmembrane region" description="Helical" evidence="1">
    <location>
        <begin position="66"/>
        <end position="87"/>
    </location>
</feature>
<organism evidence="2 3">
    <name type="scientific">Maribacter orientalis</name>
    <dbReference type="NCBI Taxonomy" id="228957"/>
    <lineage>
        <taxon>Bacteria</taxon>
        <taxon>Pseudomonadati</taxon>
        <taxon>Bacteroidota</taxon>
        <taxon>Flavobacteriia</taxon>
        <taxon>Flavobacteriales</taxon>
        <taxon>Flavobacteriaceae</taxon>
        <taxon>Maribacter</taxon>
    </lineage>
</organism>
<dbReference type="RefSeq" id="WP_091626934.1">
    <property type="nucleotide sequence ID" value="NZ_FNZN01000011.1"/>
</dbReference>
<keyword evidence="1" id="KW-0472">Membrane</keyword>
<evidence type="ECO:0000313" key="3">
    <source>
        <dbReference type="Proteomes" id="UP000198990"/>
    </source>
</evidence>
<dbReference type="Proteomes" id="UP000198990">
    <property type="component" value="Unassembled WGS sequence"/>
</dbReference>
<sequence>MEQQKLPNVTLALVLSILGFLCCCFAGLPGIILGGIALFLVNKDEKTYQLNPENYSNFSTLKTTKIIAIVVLAIGVIYFLMTAWSIYQTGWDVQMEQSRQLLEQWGIEE</sequence>
<protein>
    <recommendedName>
        <fullName evidence="4">DUF4190 domain-containing protein</fullName>
    </recommendedName>
</protein>